<dbReference type="Gene3D" id="3.40.47.10">
    <property type="match status" value="2"/>
</dbReference>
<keyword evidence="6" id="KW-1185">Reference proteome</keyword>
<evidence type="ECO:0000313" key="5">
    <source>
        <dbReference type="EMBL" id="GHH10886.1"/>
    </source>
</evidence>
<protein>
    <submittedName>
        <fullName evidence="5">Alpha-pyrone synthesis polyketide synthase-like Pks11</fullName>
    </submittedName>
</protein>
<evidence type="ECO:0000259" key="4">
    <source>
        <dbReference type="Pfam" id="PF08392"/>
    </source>
</evidence>
<dbReference type="Pfam" id="PF08392">
    <property type="entry name" value="FAE1_CUT1_RppA"/>
    <property type="match status" value="1"/>
</dbReference>
<dbReference type="RefSeq" id="WP_165954496.1">
    <property type="nucleotide sequence ID" value="NZ_BNAQ01000001.1"/>
</dbReference>
<feature type="domain" description="FAE" evidence="4">
    <location>
        <begin position="80"/>
        <end position="179"/>
    </location>
</feature>
<sequence>MLKPPTRPKAHIVASASSLPATYYTQAELAETIVAFLDKHNLDFSRQLVASLFANVRVDGRHFEFSVSNFCAPPTIAHSAASAVEACVAHSETNVRTLLADTGLCPRDISLIASVTLTPAVPSIEARLMNRIDFGRSTRRMPLAGLGCMAGVAGINRVADYLAGHPDEAAILISCELSSGLWQGSVQADLQKMITRLEGEPQLYGEIVMAIVTAALFGDGSGAVMLVGDEHPLADRAVLSVIDNRSNWVPDTAHIMGLDYIDEGMRNILRPEVKTFVGEALADVILPMLAESNLAVADIDHWTLHPGGPKIMDAAEHAFKLSEAMMRPSRDILRDLGNISSATVLVMLDRIMRGGDRPTNRNGLLVAMGPGFSQEATLVHWH</sequence>
<dbReference type="InterPro" id="IPR016039">
    <property type="entry name" value="Thiolase-like"/>
</dbReference>
<dbReference type="PANTHER" id="PTHR11877:SF46">
    <property type="entry name" value="TYPE III POLYKETIDE SYNTHASE A"/>
    <property type="match status" value="1"/>
</dbReference>
<dbReference type="EMBL" id="BNAQ01000001">
    <property type="protein sequence ID" value="GHH10886.1"/>
    <property type="molecule type" value="Genomic_DNA"/>
</dbReference>
<dbReference type="PIRSF" id="PIRSF000451">
    <property type="entry name" value="PKS_III"/>
    <property type="match status" value="1"/>
</dbReference>
<evidence type="ECO:0000259" key="3">
    <source>
        <dbReference type="Pfam" id="PF02797"/>
    </source>
</evidence>
<comment type="similarity">
    <text evidence="1">Belongs to the thiolase-like superfamily. Chalcone/stilbene synthases family.</text>
</comment>
<comment type="caution">
    <text evidence="5">The sequence shown here is derived from an EMBL/GenBank/DDBJ whole genome shotgun (WGS) entry which is preliminary data.</text>
</comment>
<reference evidence="6" key="1">
    <citation type="journal article" date="2019" name="Int. J. Syst. Evol. Microbiol.">
        <title>The Global Catalogue of Microorganisms (GCM) 10K type strain sequencing project: providing services to taxonomists for standard genome sequencing and annotation.</title>
        <authorList>
            <consortium name="The Broad Institute Genomics Platform"/>
            <consortium name="The Broad Institute Genome Sequencing Center for Infectious Disease"/>
            <person name="Wu L."/>
            <person name="Ma J."/>
        </authorList>
    </citation>
    <scope>NUCLEOTIDE SEQUENCE [LARGE SCALE GENOMIC DNA]</scope>
    <source>
        <strain evidence="6">CGMCC 1.8957</strain>
    </source>
</reference>
<evidence type="ECO:0000256" key="1">
    <source>
        <dbReference type="ARBA" id="ARBA00005531"/>
    </source>
</evidence>
<dbReference type="InterPro" id="IPR012328">
    <property type="entry name" value="Chalcone/stilbene_synt_C"/>
</dbReference>
<dbReference type="PANTHER" id="PTHR11877">
    <property type="entry name" value="HYDROXYMETHYLGLUTARYL-COA SYNTHASE"/>
    <property type="match status" value="1"/>
</dbReference>
<keyword evidence="2" id="KW-0808">Transferase</keyword>
<evidence type="ECO:0000256" key="2">
    <source>
        <dbReference type="ARBA" id="ARBA00022679"/>
    </source>
</evidence>
<name>A0ABQ3LKF5_9SPHN</name>
<dbReference type="InterPro" id="IPR011141">
    <property type="entry name" value="Polyketide_synthase_type-III"/>
</dbReference>
<accession>A0ABQ3LKF5</accession>
<dbReference type="InterPro" id="IPR013601">
    <property type="entry name" value="FAE1_typ3_polyketide_synth"/>
</dbReference>
<dbReference type="SUPFAM" id="SSF53901">
    <property type="entry name" value="Thiolase-like"/>
    <property type="match status" value="1"/>
</dbReference>
<proteinExistence type="inferred from homology"/>
<dbReference type="Proteomes" id="UP000652430">
    <property type="component" value="Unassembled WGS sequence"/>
</dbReference>
<feature type="domain" description="Chalcone/stilbene synthase C-terminal" evidence="3">
    <location>
        <begin position="247"/>
        <end position="380"/>
    </location>
</feature>
<evidence type="ECO:0000313" key="6">
    <source>
        <dbReference type="Proteomes" id="UP000652430"/>
    </source>
</evidence>
<organism evidence="5 6">
    <name type="scientific">Sphingomonas glacialis</name>
    <dbReference type="NCBI Taxonomy" id="658225"/>
    <lineage>
        <taxon>Bacteria</taxon>
        <taxon>Pseudomonadati</taxon>
        <taxon>Pseudomonadota</taxon>
        <taxon>Alphaproteobacteria</taxon>
        <taxon>Sphingomonadales</taxon>
        <taxon>Sphingomonadaceae</taxon>
        <taxon>Sphingomonas</taxon>
    </lineage>
</organism>
<gene>
    <name evidence="5" type="primary">pks11</name>
    <name evidence="5" type="ORF">GCM10008023_09250</name>
</gene>
<dbReference type="Pfam" id="PF02797">
    <property type="entry name" value="Chal_sti_synt_C"/>
    <property type="match status" value="1"/>
</dbReference>